<dbReference type="EMBL" id="VSSQ01127258">
    <property type="protein sequence ID" value="MPN56660.1"/>
    <property type="molecule type" value="Genomic_DNA"/>
</dbReference>
<organism evidence="1">
    <name type="scientific">bioreactor metagenome</name>
    <dbReference type="NCBI Taxonomy" id="1076179"/>
    <lineage>
        <taxon>unclassified sequences</taxon>
        <taxon>metagenomes</taxon>
        <taxon>ecological metagenomes</taxon>
    </lineage>
</organism>
<evidence type="ECO:0000313" key="1">
    <source>
        <dbReference type="EMBL" id="MPN56660.1"/>
    </source>
</evidence>
<dbReference type="AlphaFoldDB" id="A0A645J0H4"/>
<proteinExistence type="predicted"/>
<gene>
    <name evidence="1" type="ORF">SDC9_204350</name>
</gene>
<reference evidence="1" key="1">
    <citation type="submission" date="2019-08" db="EMBL/GenBank/DDBJ databases">
        <authorList>
            <person name="Kucharzyk K."/>
            <person name="Murdoch R.W."/>
            <person name="Higgins S."/>
            <person name="Loffler F."/>
        </authorList>
    </citation>
    <scope>NUCLEOTIDE SEQUENCE</scope>
</reference>
<sequence>MEDIEKLYYVIFNGQTNAIEFDVEAGDYRVLIEDGKANLDEPRMVEGLSRIRVENLSVTVLVKNK</sequence>
<name>A0A645J0H4_9ZZZZ</name>
<dbReference type="Gene3D" id="2.60.40.1180">
    <property type="entry name" value="Golgi alpha-mannosidase II"/>
    <property type="match status" value="1"/>
</dbReference>
<comment type="caution">
    <text evidence="1">The sequence shown here is derived from an EMBL/GenBank/DDBJ whole genome shotgun (WGS) entry which is preliminary data.</text>
</comment>
<accession>A0A645J0H4</accession>
<protein>
    <submittedName>
        <fullName evidence="1">Uncharacterized protein</fullName>
    </submittedName>
</protein>
<dbReference type="InterPro" id="IPR013780">
    <property type="entry name" value="Glyco_hydro_b"/>
</dbReference>